<proteinExistence type="predicted"/>
<dbReference type="AlphaFoldDB" id="A0A7G2CKU4"/>
<feature type="region of interest" description="Disordered" evidence="1">
    <location>
        <begin position="433"/>
        <end position="510"/>
    </location>
</feature>
<protein>
    <submittedName>
        <fullName evidence="2">Uncharacterized protein</fullName>
    </submittedName>
</protein>
<feature type="compositionally biased region" description="Low complexity" evidence="1">
    <location>
        <begin position="474"/>
        <end position="501"/>
    </location>
</feature>
<feature type="compositionally biased region" description="Low complexity" evidence="1">
    <location>
        <begin position="442"/>
        <end position="451"/>
    </location>
</feature>
<dbReference type="EMBL" id="LR877158">
    <property type="protein sequence ID" value="CAD2219561.1"/>
    <property type="molecule type" value="Genomic_DNA"/>
</dbReference>
<feature type="compositionally biased region" description="Basic and acidic residues" evidence="1">
    <location>
        <begin position="106"/>
        <end position="120"/>
    </location>
</feature>
<feature type="region of interest" description="Disordered" evidence="1">
    <location>
        <begin position="187"/>
        <end position="218"/>
    </location>
</feature>
<feature type="compositionally biased region" description="Low complexity" evidence="1">
    <location>
        <begin position="202"/>
        <end position="218"/>
    </location>
</feature>
<reference evidence="2 3" key="1">
    <citation type="submission" date="2020-08" db="EMBL/GenBank/DDBJ databases">
        <authorList>
            <person name="Newling K."/>
            <person name="Davey J."/>
            <person name="Forrester S."/>
        </authorList>
    </citation>
    <scope>NUCLEOTIDE SEQUENCE [LARGE SCALE GENOMIC DNA]</scope>
    <source>
        <strain evidence="3">Crithidia deanei Carvalho (ATCC PRA-265)</strain>
    </source>
</reference>
<name>A0A7G2CKU4_9TRYP</name>
<feature type="region of interest" description="Disordered" evidence="1">
    <location>
        <begin position="525"/>
        <end position="546"/>
    </location>
</feature>
<feature type="region of interest" description="Disordered" evidence="1">
    <location>
        <begin position="364"/>
        <end position="388"/>
    </location>
</feature>
<feature type="region of interest" description="Disordered" evidence="1">
    <location>
        <begin position="266"/>
        <end position="317"/>
    </location>
</feature>
<feature type="compositionally biased region" description="Polar residues" evidence="1">
    <location>
        <begin position="94"/>
        <end position="105"/>
    </location>
</feature>
<feature type="compositionally biased region" description="Polar residues" evidence="1">
    <location>
        <begin position="266"/>
        <end position="277"/>
    </location>
</feature>
<feature type="compositionally biased region" description="Basic residues" evidence="1">
    <location>
        <begin position="452"/>
        <end position="462"/>
    </location>
</feature>
<feature type="compositionally biased region" description="Low complexity" evidence="1">
    <location>
        <begin position="526"/>
        <end position="546"/>
    </location>
</feature>
<feature type="compositionally biased region" description="Basic and acidic residues" evidence="1">
    <location>
        <begin position="129"/>
        <end position="146"/>
    </location>
</feature>
<accession>A0A7G2CKU4</accession>
<evidence type="ECO:0000256" key="1">
    <source>
        <dbReference type="SAM" id="MobiDB-lite"/>
    </source>
</evidence>
<organism evidence="2 3">
    <name type="scientific">Angomonas deanei</name>
    <dbReference type="NCBI Taxonomy" id="59799"/>
    <lineage>
        <taxon>Eukaryota</taxon>
        <taxon>Discoba</taxon>
        <taxon>Euglenozoa</taxon>
        <taxon>Kinetoplastea</taxon>
        <taxon>Metakinetoplastina</taxon>
        <taxon>Trypanosomatida</taxon>
        <taxon>Trypanosomatidae</taxon>
        <taxon>Strigomonadinae</taxon>
        <taxon>Angomonas</taxon>
    </lineage>
</organism>
<evidence type="ECO:0000313" key="3">
    <source>
        <dbReference type="Proteomes" id="UP000515908"/>
    </source>
</evidence>
<feature type="compositionally biased region" description="Low complexity" evidence="1">
    <location>
        <begin position="375"/>
        <end position="385"/>
    </location>
</feature>
<dbReference type="Proteomes" id="UP000515908">
    <property type="component" value="Chromosome 14"/>
</dbReference>
<gene>
    <name evidence="2" type="ORF">ADEAN_000707000</name>
</gene>
<sequence length="546" mass="60579">MQSSKSSVAPLSTGTLNDASHITLTNLVLSPISQGKMEANFGELVSFQTVASTAANVQNNNTSSNGNDVSSVVNPVFIGFPALFASHRLKSESHIPNQENKSSQLNKERRPSTSGREEAARPSYTNRRASVDKSKKKENKNDKNDNSEGQTEQMLLHQHSSDAFYNNRRKRSLSCNDLLAVHTAAHNFSQKGNHNPNEEDNSGSSNSNPNNNNNNKIVASSFSGSLYSFSSSAANPNNNNNNPHFSDVNTLRQNFVFSDLQHFQMKSNSDSNSTQGSGAAGYRPQREDDEEQVRTSDTVEGGTLRIQPSAAPPLVSSPIFKPVRKDESLNSAVHHNSNGNNIDYDNRLASLDENWFRRRTMRPEDISENKKKSSSNESNNTTNKSENYDAIFQSIKTDTLYSAVRTSDQHNNSGSHQHAIKDEADNDVMVLESDAEEENPKDNNNNNNNVKVVKKTRSRRKSVVSIVERHVGDTNENNTNKATEKNNNNNGHNKSHNNSVNTSKEEEGMLSLRSSQIFKSILQSTNNNNNNIHPPNNNNNNRPLRR</sequence>
<feature type="region of interest" description="Disordered" evidence="1">
    <location>
        <begin position="91"/>
        <end position="151"/>
    </location>
</feature>
<evidence type="ECO:0000313" key="2">
    <source>
        <dbReference type="EMBL" id="CAD2219561.1"/>
    </source>
</evidence>
<dbReference type="VEuPathDB" id="TriTrypDB:ADEAN_000707000"/>
<keyword evidence="3" id="KW-1185">Reference proteome</keyword>